<protein>
    <submittedName>
        <fullName evidence="2">Ketopantoate reductase</fullName>
    </submittedName>
</protein>
<reference evidence="2" key="1">
    <citation type="submission" date="2021-03" db="EMBL/GenBank/DDBJ databases">
        <title>Whole genome sequence of Streptomyces bomunensis MMS17-BM035.</title>
        <authorList>
            <person name="Lee J.H."/>
        </authorList>
    </citation>
    <scope>NUCLEOTIDE SEQUENCE</scope>
    <source>
        <strain evidence="2">MMS17-BM035</strain>
    </source>
</reference>
<dbReference type="EMBL" id="JAGIQL010000058">
    <property type="protein sequence ID" value="MBP0459006.1"/>
    <property type="molecule type" value="Genomic_DNA"/>
</dbReference>
<dbReference type="Gene3D" id="3.40.50.720">
    <property type="entry name" value="NAD(P)-binding Rossmann-like Domain"/>
    <property type="match status" value="1"/>
</dbReference>
<dbReference type="AlphaFoldDB" id="A0A940RW81"/>
<evidence type="ECO:0000313" key="2">
    <source>
        <dbReference type="EMBL" id="MBP0459006.1"/>
    </source>
</evidence>
<feature type="domain" description="Ketopantoate reductase N-terminal" evidence="1">
    <location>
        <begin position="3"/>
        <end position="130"/>
    </location>
</feature>
<keyword evidence="3" id="KW-1185">Reference proteome</keyword>
<dbReference type="Proteomes" id="UP000670475">
    <property type="component" value="Unassembled WGS sequence"/>
</dbReference>
<evidence type="ECO:0000313" key="3">
    <source>
        <dbReference type="Proteomes" id="UP000670475"/>
    </source>
</evidence>
<dbReference type="InterPro" id="IPR013332">
    <property type="entry name" value="KPR_N"/>
</dbReference>
<dbReference type="Pfam" id="PF02558">
    <property type="entry name" value="ApbA"/>
    <property type="match status" value="1"/>
</dbReference>
<proteinExistence type="predicted"/>
<accession>A0A940RW81</accession>
<organism evidence="2 3">
    <name type="scientific">Streptomyces montanisoli</name>
    <dbReference type="NCBI Taxonomy" id="2798581"/>
    <lineage>
        <taxon>Bacteria</taxon>
        <taxon>Bacillati</taxon>
        <taxon>Actinomycetota</taxon>
        <taxon>Actinomycetes</taxon>
        <taxon>Kitasatosporales</taxon>
        <taxon>Streptomycetaceae</taxon>
        <taxon>Streptomyces</taxon>
    </lineage>
</organism>
<name>A0A940RW81_9ACTN</name>
<dbReference type="InterPro" id="IPR036291">
    <property type="entry name" value="NAD(P)-bd_dom_sf"/>
</dbReference>
<sequence length="313" mass="34208">MKILMFGRGTIAMLYGWALEKAGNQVDFYVRPGRAAQYGPEVDLRIQDGRAGGRKGVTVSETWPITMREELDAGHGYDLIVLSVNHDQLDAAVTFLSTRVGDATVLVFNNVWSEPADAVSALPSAQVVWGFPGAGGGVAGSALRGGLLKPVFLGHCGDSNRTDRYRQVRDLFRHAGFRVSEQRDFRSWLWFHFIMDAGLLAPAAKSGSFSKSIESRADVKESVLLIREMVPLLKAKGGTPRLGAAAFSYVPAGLLGRLLQKFLRPENIYGSIMTQAEETGHLGREAMFLYTRDVLADARRLGVPLPRLTALES</sequence>
<gene>
    <name evidence="2" type="ORF">JFN87_16065</name>
</gene>
<dbReference type="SUPFAM" id="SSF51735">
    <property type="entry name" value="NAD(P)-binding Rossmann-fold domains"/>
    <property type="match status" value="1"/>
</dbReference>
<evidence type="ECO:0000259" key="1">
    <source>
        <dbReference type="Pfam" id="PF02558"/>
    </source>
</evidence>
<comment type="caution">
    <text evidence="2">The sequence shown here is derived from an EMBL/GenBank/DDBJ whole genome shotgun (WGS) entry which is preliminary data.</text>
</comment>